<proteinExistence type="predicted"/>
<protein>
    <submittedName>
        <fullName evidence="1">Uncharacterized protein</fullName>
    </submittedName>
</protein>
<evidence type="ECO:0000313" key="2">
    <source>
        <dbReference type="Proteomes" id="UP001237823"/>
    </source>
</evidence>
<accession>A0ABT7T512</accession>
<keyword evidence="2" id="KW-1185">Reference proteome</keyword>
<name>A0ABT7T512_9MICO</name>
<dbReference type="EMBL" id="JAUCML010000002">
    <property type="protein sequence ID" value="MDM7884057.1"/>
    <property type="molecule type" value="Genomic_DNA"/>
</dbReference>
<evidence type="ECO:0000313" key="1">
    <source>
        <dbReference type="EMBL" id="MDM7884057.1"/>
    </source>
</evidence>
<dbReference type="RefSeq" id="WP_289457613.1">
    <property type="nucleotide sequence ID" value="NZ_JAUCML010000002.1"/>
</dbReference>
<gene>
    <name evidence="1" type="ORF">QUG92_02970</name>
</gene>
<organism evidence="1 2">
    <name type="scientific">Curtobacterium citri</name>
    <dbReference type="NCBI Taxonomy" id="3055139"/>
    <lineage>
        <taxon>Bacteria</taxon>
        <taxon>Bacillati</taxon>
        <taxon>Actinomycetota</taxon>
        <taxon>Actinomycetes</taxon>
        <taxon>Micrococcales</taxon>
        <taxon>Microbacteriaceae</taxon>
        <taxon>Curtobacterium</taxon>
    </lineage>
</organism>
<dbReference type="Proteomes" id="UP001237823">
    <property type="component" value="Unassembled WGS sequence"/>
</dbReference>
<reference evidence="1 2" key="1">
    <citation type="submission" date="2023-06" db="EMBL/GenBank/DDBJ databases">
        <authorList>
            <person name="Feng G."/>
            <person name="Li J."/>
            <person name="Zhu H."/>
        </authorList>
    </citation>
    <scope>NUCLEOTIDE SEQUENCE [LARGE SCALE GENOMIC DNA]</scope>
    <source>
        <strain evidence="1 2">RHCKG23</strain>
    </source>
</reference>
<sequence>MHDRSDHADTPAQHHPAVARLLAELDAARVGIVVLDELDAPRRERVVAELRTAVPDLASRAAHEAGAEHVVASIRAVADRAPDGVGPVSGAGTGLWEDIVHTAVEAARAVGRPEPVTLVR</sequence>
<comment type="caution">
    <text evidence="1">The sequence shown here is derived from an EMBL/GenBank/DDBJ whole genome shotgun (WGS) entry which is preliminary data.</text>
</comment>